<feature type="disulfide bond" evidence="23">
    <location>
        <begin position="25"/>
        <end position="86"/>
    </location>
</feature>
<feature type="region of interest" description="Disordered" evidence="24">
    <location>
        <begin position="589"/>
        <end position="623"/>
    </location>
</feature>
<dbReference type="CDD" id="cd15032">
    <property type="entry name" value="7tmF_FZD6"/>
    <property type="match status" value="1"/>
</dbReference>
<dbReference type="GO" id="GO:0060070">
    <property type="term" value="P:canonical Wnt signaling pathway"/>
    <property type="evidence" value="ECO:0007669"/>
    <property type="project" value="TreeGrafter"/>
</dbReference>
<dbReference type="InterPro" id="IPR026543">
    <property type="entry name" value="FZD6_7TM"/>
</dbReference>
<keyword evidence="10 25" id="KW-0812">Transmembrane</keyword>
<dbReference type="EMBL" id="MUZQ01000006">
    <property type="protein sequence ID" value="OWK64023.1"/>
    <property type="molecule type" value="Genomic_DNA"/>
</dbReference>
<comment type="subunit">
    <text evidence="22">Interacts with LMBR1L.</text>
</comment>
<evidence type="ECO:0000256" key="4">
    <source>
        <dbReference type="ARBA" id="ARBA00004477"/>
    </source>
</evidence>
<dbReference type="GO" id="GO:0030659">
    <property type="term" value="C:cytoplasmic vesicle membrane"/>
    <property type="evidence" value="ECO:0007669"/>
    <property type="project" value="UniProtKB-SubCell"/>
</dbReference>
<dbReference type="InterPro" id="IPR020067">
    <property type="entry name" value="Frizzled_dom"/>
</dbReference>
<reference evidence="29 30" key="1">
    <citation type="submission" date="2017-05" db="EMBL/GenBank/DDBJ databases">
        <title>Genome of assembly of the Bengalese finch, Lonchura striata domestica.</title>
        <authorList>
            <person name="Colquitt B.M."/>
            <person name="Brainard M.S."/>
        </authorList>
    </citation>
    <scope>NUCLEOTIDE SEQUENCE [LARGE SCALE GENOMIC DNA]</scope>
    <source>
        <strain evidence="29">White83orange57</strain>
    </source>
</reference>
<evidence type="ECO:0000256" key="21">
    <source>
        <dbReference type="ARBA" id="ARBA00023329"/>
    </source>
</evidence>
<feature type="chain" id="PRO_5013324505" description="Frizzled-6" evidence="26">
    <location>
        <begin position="20"/>
        <end position="944"/>
    </location>
</feature>
<evidence type="ECO:0000256" key="19">
    <source>
        <dbReference type="ARBA" id="ARBA00023180"/>
    </source>
</evidence>
<dbReference type="FunFam" id="1.10.2000.10:FF:000014">
    <property type="entry name" value="frizzled-6 isoform X1"/>
    <property type="match status" value="1"/>
</dbReference>
<keyword evidence="18" id="KW-0675">Receptor</keyword>
<evidence type="ECO:0000256" key="15">
    <source>
        <dbReference type="ARBA" id="ARBA00023040"/>
    </source>
</evidence>
<comment type="caution">
    <text evidence="29">The sequence shown here is derived from an EMBL/GenBank/DDBJ whole genome shotgun (WGS) entry which is preliminary data.</text>
</comment>
<evidence type="ECO:0000256" key="20">
    <source>
        <dbReference type="ARBA" id="ARBA00023224"/>
    </source>
</evidence>
<feature type="domain" description="G-protein coupled receptors family 2 profile 2" evidence="28">
    <location>
        <begin position="196"/>
        <end position="503"/>
    </location>
</feature>
<comment type="subcellular location">
    <subcellularLocation>
        <location evidence="2">Apical cell membrane</location>
        <topology evidence="2">Multi-pass membrane protein</topology>
    </subcellularLocation>
    <subcellularLocation>
        <location evidence="1">Cell surface</location>
    </subcellularLocation>
    <subcellularLocation>
        <location evidence="3">Cytoplasmic vesicle membrane</location>
        <topology evidence="3">Multi-pass membrane protein</topology>
    </subcellularLocation>
    <subcellularLocation>
        <location evidence="4">Endoplasmic reticulum membrane</location>
        <topology evidence="4">Multi-pass membrane protein</topology>
    </subcellularLocation>
</comment>
<evidence type="ECO:0000256" key="22">
    <source>
        <dbReference type="ARBA" id="ARBA00062611"/>
    </source>
</evidence>
<dbReference type="STRING" id="299123.ENSLSDP00000007389"/>
<dbReference type="GO" id="GO:0005789">
    <property type="term" value="C:endoplasmic reticulum membrane"/>
    <property type="evidence" value="ECO:0007669"/>
    <property type="project" value="UniProtKB-SubCell"/>
</dbReference>
<evidence type="ECO:0000256" key="18">
    <source>
        <dbReference type="ARBA" id="ARBA00023170"/>
    </source>
</evidence>
<evidence type="ECO:0000259" key="27">
    <source>
        <dbReference type="PROSITE" id="PS50038"/>
    </source>
</evidence>
<dbReference type="GO" id="GO:0042813">
    <property type="term" value="F:Wnt receptor activity"/>
    <property type="evidence" value="ECO:0007669"/>
    <property type="project" value="TreeGrafter"/>
</dbReference>
<organism evidence="29 30">
    <name type="scientific">Lonchura striata</name>
    <name type="common">white-rumped munia</name>
    <dbReference type="NCBI Taxonomy" id="40157"/>
    <lineage>
        <taxon>Eukaryota</taxon>
        <taxon>Metazoa</taxon>
        <taxon>Chordata</taxon>
        <taxon>Craniata</taxon>
        <taxon>Vertebrata</taxon>
        <taxon>Euteleostomi</taxon>
        <taxon>Archelosauria</taxon>
        <taxon>Archosauria</taxon>
        <taxon>Dinosauria</taxon>
        <taxon>Saurischia</taxon>
        <taxon>Theropoda</taxon>
        <taxon>Coelurosauria</taxon>
        <taxon>Aves</taxon>
        <taxon>Neognathae</taxon>
        <taxon>Neoaves</taxon>
        <taxon>Telluraves</taxon>
        <taxon>Australaves</taxon>
        <taxon>Passeriformes</taxon>
        <taxon>Passeroidea</taxon>
        <taxon>Estrildidae</taxon>
        <taxon>Estrildinae</taxon>
        <taxon>Lonchura</taxon>
    </lineage>
</organism>
<evidence type="ECO:0000256" key="8">
    <source>
        <dbReference type="ARBA" id="ARBA00022475"/>
    </source>
</evidence>
<feature type="disulfide bond" evidence="23">
    <location>
        <begin position="100"/>
        <end position="124"/>
    </location>
</feature>
<evidence type="ECO:0000256" key="13">
    <source>
        <dbReference type="ARBA" id="ARBA00022843"/>
    </source>
</evidence>
<evidence type="ECO:0000256" key="7">
    <source>
        <dbReference type="ARBA" id="ARBA00022473"/>
    </source>
</evidence>
<keyword evidence="7" id="KW-0217">Developmental protein</keyword>
<evidence type="ECO:0000256" key="1">
    <source>
        <dbReference type="ARBA" id="ARBA00004241"/>
    </source>
</evidence>
<evidence type="ECO:0000256" key="12">
    <source>
        <dbReference type="ARBA" id="ARBA00022824"/>
    </source>
</evidence>
<feature type="transmembrane region" description="Helical" evidence="25">
    <location>
        <begin position="202"/>
        <end position="223"/>
    </location>
</feature>
<keyword evidence="30" id="KW-1185">Reference proteome</keyword>
<evidence type="ECO:0000256" key="2">
    <source>
        <dbReference type="ARBA" id="ARBA00004424"/>
    </source>
</evidence>
<evidence type="ECO:0000256" key="16">
    <source>
        <dbReference type="ARBA" id="ARBA00023136"/>
    </source>
</evidence>
<evidence type="ECO:0000256" key="9">
    <source>
        <dbReference type="ARBA" id="ARBA00022687"/>
    </source>
</evidence>
<evidence type="ECO:0000256" key="24">
    <source>
        <dbReference type="SAM" id="MobiDB-lite"/>
    </source>
</evidence>
<evidence type="ECO:0000256" key="23">
    <source>
        <dbReference type="PROSITE-ProRule" id="PRU00090"/>
    </source>
</evidence>
<evidence type="ECO:0000259" key="28">
    <source>
        <dbReference type="PROSITE" id="PS50261"/>
    </source>
</evidence>
<dbReference type="InterPro" id="IPR000539">
    <property type="entry name" value="Frizzled/Smoothened_7TM"/>
</dbReference>
<keyword evidence="13" id="KW-0832">Ubl conjugation</keyword>
<dbReference type="Pfam" id="PF01534">
    <property type="entry name" value="Frizzled"/>
    <property type="match status" value="1"/>
</dbReference>
<evidence type="ECO:0000256" key="5">
    <source>
        <dbReference type="ARBA" id="ARBA00008077"/>
    </source>
</evidence>
<proteinExistence type="inferred from homology"/>
<dbReference type="PRINTS" id="PR00489">
    <property type="entry name" value="FRIZZLED"/>
</dbReference>
<feature type="transmembrane region" description="Helical" evidence="25">
    <location>
        <begin position="474"/>
        <end position="495"/>
    </location>
</feature>
<feature type="transmembrane region" description="Helical" evidence="25">
    <location>
        <begin position="235"/>
        <end position="255"/>
    </location>
</feature>
<dbReference type="PANTHER" id="PTHR11309:SF75">
    <property type="entry name" value="FRIZZLED-6"/>
    <property type="match status" value="1"/>
</dbReference>
<dbReference type="InterPro" id="IPR015526">
    <property type="entry name" value="Frizzled/SFRP"/>
</dbReference>
<feature type="compositionally biased region" description="Basic and acidic residues" evidence="24">
    <location>
        <begin position="596"/>
        <end position="613"/>
    </location>
</feature>
<name>A0A218VDI0_9PASE</name>
<accession>A0A218VDI0</accession>
<comment type="caution">
    <text evidence="23">Lacks conserved residue(s) required for the propagation of feature annotation.</text>
</comment>
<dbReference type="SMART" id="SM00063">
    <property type="entry name" value="FRI"/>
    <property type="match status" value="1"/>
</dbReference>
<feature type="transmembrane region" description="Helical" evidence="25">
    <location>
        <begin position="285"/>
        <end position="313"/>
    </location>
</feature>
<sequence length="944" mass="105165">MGALVFFATCSLLLALVQGHSLFTCEPITISRCSGMPYNMTFFPNLMGHYDQDTAARKMDPFLILMNLHCSPDVHTFLCRAFVPACLDQIHVIHPCRSLCEKVYSDCKQLMDTFGIAWPEELECTRLINCDETAPATAAVTTNVHGTQKTPSQIRRDYGFWCPRHLHTTNGQGYKFLGIDQCAPPCPNMYFKNYELDVAKSFIGIVSIFCLCATLFTFLTFLIDVKRFRYPERPIIYYSVCYSIVSLMYFIGFLLGNRTACNEADDKLEIGETVVLGSQNKACTVLFMVLYFFTMAGTIWWVILTITWFLAAGRKWSCEAIAQKAMWFHAVAWGIPGFLTIMLLAMNKVEGDNISGVCFVGLYDLDASLYFVLLPLCLCVFFGLSLLLAGIISLNHVRQVIQHDGRNQEKLKKFMIRIGVFSGLYLVPLVALLGCYVYELVNRKIWETTWVFDHCDQYHIPCPYQAKALARPEIFLFLMKYLLTLIVGISPVFWVGSKKTCSEWANFFNRNRKRDPISESRRVLQESCEFFLRHNSKVKHKKKHYKSTSHRLKVISKSMGTSTGGTTNHGTSAVAITNHDYLSQENVAEIKSSPETSEKEMEADGASVRRAEEGGNGGDQMLPSAKLTVDQLERRNKADSTCHMNTLAESIKRVGEGRAWLVPEGTPQTPGLSGHSLTCRLWAFVLSCSDSSSPAVSMQVNLRKTPKDADSCDEVLYGEKWTVTKPAGKILILGLASEIRDGSSKICSVFQYNGMCLQGPSGVPGRDGNPGANGIPGTPGIPGRDGLKGEKGECMRESIEESWTPNFKQCSWSALNYGIDLGKIAECTFTKMRSNSALRVLFSGSLRLKCRSACCQRWYFTFNGAECAGPLPIEAIIYLDQGSPELNSTINIHRTSSVEGLCEGINAGLVDIAIWVGTCSDYPRGDASTGWNSVSRIIIEELPK</sequence>
<dbReference type="GO" id="GO:0035567">
    <property type="term" value="P:non-canonical Wnt signaling pathway"/>
    <property type="evidence" value="ECO:0007669"/>
    <property type="project" value="TreeGrafter"/>
</dbReference>
<evidence type="ECO:0000256" key="14">
    <source>
        <dbReference type="ARBA" id="ARBA00022989"/>
    </source>
</evidence>
<evidence type="ECO:0000256" key="3">
    <source>
        <dbReference type="ARBA" id="ARBA00004439"/>
    </source>
</evidence>
<keyword evidence="8" id="KW-1003">Cell membrane</keyword>
<dbReference type="CDD" id="cd07450">
    <property type="entry name" value="CRD_FZ6"/>
    <property type="match status" value="1"/>
</dbReference>
<gene>
    <name evidence="29" type="primary">FZD6</name>
    <name evidence="29" type="ORF">RLOC_00005318</name>
</gene>
<evidence type="ECO:0000256" key="25">
    <source>
        <dbReference type="SAM" id="Phobius"/>
    </source>
</evidence>
<dbReference type="Pfam" id="PF25815">
    <property type="entry name" value="CTHRC1_C"/>
    <property type="match status" value="1"/>
</dbReference>
<dbReference type="PROSITE" id="PS50261">
    <property type="entry name" value="G_PROTEIN_RECEP_F2_4"/>
    <property type="match status" value="1"/>
</dbReference>
<protein>
    <recommendedName>
        <fullName evidence="6">Frizzled-6</fullName>
    </recommendedName>
</protein>
<feature type="transmembrane region" description="Helical" evidence="25">
    <location>
        <begin position="325"/>
        <end position="347"/>
    </location>
</feature>
<dbReference type="Gene3D" id="1.20.1070.10">
    <property type="entry name" value="Rhodopsin 7-helix transmembrane proteins"/>
    <property type="match status" value="1"/>
</dbReference>
<dbReference type="Proteomes" id="UP000197619">
    <property type="component" value="Unassembled WGS sequence"/>
</dbReference>
<feature type="domain" description="FZ" evidence="27">
    <location>
        <begin position="20"/>
        <end position="133"/>
    </location>
</feature>
<feature type="disulfide bond" evidence="23">
    <location>
        <begin position="33"/>
        <end position="79"/>
    </location>
</feature>
<dbReference type="SMART" id="SM01330">
    <property type="entry name" value="Frizzled"/>
    <property type="match status" value="1"/>
</dbReference>
<dbReference type="SUPFAM" id="SSF63501">
    <property type="entry name" value="Frizzled cysteine-rich domain"/>
    <property type="match status" value="1"/>
</dbReference>
<keyword evidence="15" id="KW-0297">G-protein coupled receptor</keyword>
<dbReference type="GO" id="GO:0017147">
    <property type="term" value="F:Wnt-protein binding"/>
    <property type="evidence" value="ECO:0007669"/>
    <property type="project" value="TreeGrafter"/>
</dbReference>
<dbReference type="AlphaFoldDB" id="A0A218VDI0"/>
<dbReference type="GO" id="GO:0009986">
    <property type="term" value="C:cell surface"/>
    <property type="evidence" value="ECO:0007669"/>
    <property type="project" value="UniProtKB-SubCell"/>
</dbReference>
<dbReference type="InterPro" id="IPR036790">
    <property type="entry name" value="Frizzled_dom_sf"/>
</dbReference>
<keyword evidence="12" id="KW-0256">Endoplasmic reticulum</keyword>
<keyword evidence="9" id="KW-0879">Wnt signaling pathway</keyword>
<keyword evidence="21" id="KW-0968">Cytoplasmic vesicle</keyword>
<evidence type="ECO:0000256" key="17">
    <source>
        <dbReference type="ARBA" id="ARBA00023157"/>
    </source>
</evidence>
<dbReference type="GO" id="GO:0004930">
    <property type="term" value="F:G protein-coupled receptor activity"/>
    <property type="evidence" value="ECO:0007669"/>
    <property type="project" value="UniProtKB-KW"/>
</dbReference>
<keyword evidence="11 26" id="KW-0732">Signal</keyword>
<feature type="region of interest" description="Disordered" evidence="24">
    <location>
        <begin position="767"/>
        <end position="787"/>
    </location>
</feature>
<dbReference type="Gene3D" id="1.10.2000.10">
    <property type="entry name" value="Frizzled cysteine-rich domain"/>
    <property type="match status" value="1"/>
</dbReference>
<evidence type="ECO:0000256" key="10">
    <source>
        <dbReference type="ARBA" id="ARBA00022692"/>
    </source>
</evidence>
<evidence type="ECO:0000256" key="26">
    <source>
        <dbReference type="SAM" id="SignalP"/>
    </source>
</evidence>
<feature type="transmembrane region" description="Helical" evidence="25">
    <location>
        <begin position="414"/>
        <end position="439"/>
    </location>
</feature>
<evidence type="ECO:0000256" key="11">
    <source>
        <dbReference type="ARBA" id="ARBA00022729"/>
    </source>
</evidence>
<feature type="transmembrane region" description="Helical" evidence="25">
    <location>
        <begin position="367"/>
        <end position="394"/>
    </location>
</feature>
<dbReference type="PANTHER" id="PTHR11309">
    <property type="entry name" value="FRIZZLED"/>
    <property type="match status" value="1"/>
</dbReference>
<evidence type="ECO:0000256" key="6">
    <source>
        <dbReference type="ARBA" id="ARBA00018155"/>
    </source>
</evidence>
<dbReference type="FunFam" id="1.20.1070.10:FF:000036">
    <property type="entry name" value="frizzled-3 isoform X1"/>
    <property type="match status" value="1"/>
</dbReference>
<keyword evidence="17 23" id="KW-1015">Disulfide bond</keyword>
<dbReference type="GO" id="GO:0016324">
    <property type="term" value="C:apical plasma membrane"/>
    <property type="evidence" value="ECO:0007669"/>
    <property type="project" value="UniProtKB-SubCell"/>
</dbReference>
<comment type="similarity">
    <text evidence="5">Belongs to the G-protein coupled receptor Fz/Smo family.</text>
</comment>
<dbReference type="PROSITE" id="PS50038">
    <property type="entry name" value="FZ"/>
    <property type="match status" value="1"/>
</dbReference>
<dbReference type="InterPro" id="IPR017981">
    <property type="entry name" value="GPCR_2-like_7TM"/>
</dbReference>
<keyword evidence="19" id="KW-0325">Glycoprotein</keyword>
<feature type="signal peptide" evidence="26">
    <location>
        <begin position="1"/>
        <end position="19"/>
    </location>
</feature>
<keyword evidence="20" id="KW-0807">Transducer</keyword>
<keyword evidence="16 25" id="KW-0472">Membrane</keyword>
<dbReference type="Pfam" id="PF01392">
    <property type="entry name" value="Fz"/>
    <property type="match status" value="1"/>
</dbReference>
<dbReference type="InterPro" id="IPR057873">
    <property type="entry name" value="CTHRC1_C"/>
</dbReference>
<evidence type="ECO:0000313" key="29">
    <source>
        <dbReference type="EMBL" id="OWK64023.1"/>
    </source>
</evidence>
<evidence type="ECO:0000313" key="30">
    <source>
        <dbReference type="Proteomes" id="UP000197619"/>
    </source>
</evidence>
<dbReference type="InterPro" id="IPR041770">
    <property type="entry name" value="FZ6_CRD"/>
</dbReference>
<keyword evidence="14 25" id="KW-1133">Transmembrane helix</keyword>